<gene>
    <name evidence="3" type="ORF">DFP88_106102</name>
</gene>
<dbReference type="EMBL" id="QJTE01000006">
    <property type="protein sequence ID" value="PYE81423.1"/>
    <property type="molecule type" value="Genomic_DNA"/>
</dbReference>
<dbReference type="Pfam" id="PF01381">
    <property type="entry name" value="HTH_3"/>
    <property type="match status" value="1"/>
</dbReference>
<comment type="caution">
    <text evidence="3">The sequence shown here is derived from an EMBL/GenBank/DDBJ whole genome shotgun (WGS) entry which is preliminary data.</text>
</comment>
<proteinExistence type="predicted"/>
<dbReference type="InterPro" id="IPR001387">
    <property type="entry name" value="Cro/C1-type_HTH"/>
</dbReference>
<dbReference type="CDD" id="cd00093">
    <property type="entry name" value="HTH_XRE"/>
    <property type="match status" value="1"/>
</dbReference>
<dbReference type="Proteomes" id="UP000248311">
    <property type="component" value="Unassembled WGS sequence"/>
</dbReference>
<evidence type="ECO:0000313" key="4">
    <source>
        <dbReference type="Proteomes" id="UP000248311"/>
    </source>
</evidence>
<keyword evidence="1" id="KW-0238">DNA-binding</keyword>
<dbReference type="GO" id="GO:0003700">
    <property type="term" value="F:DNA-binding transcription factor activity"/>
    <property type="evidence" value="ECO:0007669"/>
    <property type="project" value="TreeGrafter"/>
</dbReference>
<dbReference type="GO" id="GO:0003677">
    <property type="term" value="F:DNA binding"/>
    <property type="evidence" value="ECO:0007669"/>
    <property type="project" value="UniProtKB-KW"/>
</dbReference>
<protein>
    <submittedName>
        <fullName evidence="3">Transcriptional regulator with XRE-family HTH domain</fullName>
    </submittedName>
</protein>
<name>A0A318SN87_9RHOB</name>
<dbReference type="PANTHER" id="PTHR46797:SF1">
    <property type="entry name" value="METHYLPHOSPHONATE SYNTHASE"/>
    <property type="match status" value="1"/>
</dbReference>
<evidence type="ECO:0000256" key="1">
    <source>
        <dbReference type="ARBA" id="ARBA00023125"/>
    </source>
</evidence>
<organism evidence="3 4">
    <name type="scientific">Pseudoroseicyclus aestuarii</name>
    <dbReference type="NCBI Taxonomy" id="1795041"/>
    <lineage>
        <taxon>Bacteria</taxon>
        <taxon>Pseudomonadati</taxon>
        <taxon>Pseudomonadota</taxon>
        <taxon>Alphaproteobacteria</taxon>
        <taxon>Rhodobacterales</taxon>
        <taxon>Paracoccaceae</taxon>
        <taxon>Pseudoroseicyclus</taxon>
    </lineage>
</organism>
<dbReference type="InterPro" id="IPR010982">
    <property type="entry name" value="Lambda_DNA-bd_dom_sf"/>
</dbReference>
<dbReference type="PROSITE" id="PS50943">
    <property type="entry name" value="HTH_CROC1"/>
    <property type="match status" value="1"/>
</dbReference>
<dbReference type="PANTHER" id="PTHR46797">
    <property type="entry name" value="HTH-TYPE TRANSCRIPTIONAL REGULATOR"/>
    <property type="match status" value="1"/>
</dbReference>
<feature type="domain" description="HTH cro/C1-type" evidence="2">
    <location>
        <begin position="37"/>
        <end position="91"/>
    </location>
</feature>
<dbReference type="InterPro" id="IPR050807">
    <property type="entry name" value="TransReg_Diox_bact_type"/>
</dbReference>
<evidence type="ECO:0000313" key="3">
    <source>
        <dbReference type="EMBL" id="PYE81423.1"/>
    </source>
</evidence>
<dbReference type="RefSeq" id="WP_110815434.1">
    <property type="nucleotide sequence ID" value="NZ_QJTE01000006.1"/>
</dbReference>
<dbReference type="GO" id="GO:0005829">
    <property type="term" value="C:cytosol"/>
    <property type="evidence" value="ECO:0007669"/>
    <property type="project" value="TreeGrafter"/>
</dbReference>
<dbReference type="AlphaFoldDB" id="A0A318SN87"/>
<dbReference type="Gene3D" id="1.10.260.40">
    <property type="entry name" value="lambda repressor-like DNA-binding domains"/>
    <property type="match status" value="1"/>
</dbReference>
<accession>A0A318SN87</accession>
<reference evidence="3 4" key="1">
    <citation type="submission" date="2018-06" db="EMBL/GenBank/DDBJ databases">
        <title>Genomic Encyclopedia of Type Strains, Phase III (KMG-III): the genomes of soil and plant-associated and newly described type strains.</title>
        <authorList>
            <person name="Whitman W."/>
        </authorList>
    </citation>
    <scope>NUCLEOTIDE SEQUENCE [LARGE SCALE GENOMIC DNA]</scope>
    <source>
        <strain evidence="3 4">CECT 9025</strain>
    </source>
</reference>
<evidence type="ECO:0000259" key="2">
    <source>
        <dbReference type="PROSITE" id="PS50943"/>
    </source>
</evidence>
<dbReference type="SMART" id="SM00530">
    <property type="entry name" value="HTH_XRE"/>
    <property type="match status" value="1"/>
</dbReference>
<sequence length="133" mass="15368">MFSFVAHSEFIRNGFVRDLRRASQSEVVYHRPMRLKIKEMRQERGWTVDVLADKVGMSRSYVSEIENGKKTVNNLRLSKFAEAFGVWPADLIDDGSVDPDIVEHIKLMRRLSPSDREAVLRHALALDRGERPD</sequence>
<keyword evidence="4" id="KW-1185">Reference proteome</keyword>
<dbReference type="SUPFAM" id="SSF47413">
    <property type="entry name" value="lambda repressor-like DNA-binding domains"/>
    <property type="match status" value="1"/>
</dbReference>
<dbReference type="OrthoDB" id="9803379at2"/>